<proteinExistence type="predicted"/>
<dbReference type="EMBL" id="GBRH01282466">
    <property type="protein sequence ID" value="JAD15429.1"/>
    <property type="molecule type" value="Transcribed_RNA"/>
</dbReference>
<name>A0A0A8XP03_ARUDO</name>
<dbReference type="AlphaFoldDB" id="A0A0A8XP03"/>
<sequence>MRYQLHLYIPQEDRVSRRMQNHGTITEYTALLSMTGLKLRNVELPMFVTVHSVLLLQTYGRHT</sequence>
<accession>A0A0A8XP03</accession>
<protein>
    <submittedName>
        <fullName evidence="1">Uncharacterized protein</fullName>
    </submittedName>
</protein>
<reference evidence="1" key="1">
    <citation type="submission" date="2014-09" db="EMBL/GenBank/DDBJ databases">
        <authorList>
            <person name="Magalhaes I.L.F."/>
            <person name="Oliveira U."/>
            <person name="Santos F.R."/>
            <person name="Vidigal T.H.D.A."/>
            <person name="Brescovit A.D."/>
            <person name="Santos A.J."/>
        </authorList>
    </citation>
    <scope>NUCLEOTIDE SEQUENCE</scope>
    <source>
        <tissue evidence="1">Shoot tissue taken approximately 20 cm above the soil surface</tissue>
    </source>
</reference>
<reference evidence="1" key="2">
    <citation type="journal article" date="2015" name="Data Brief">
        <title>Shoot transcriptome of the giant reed, Arundo donax.</title>
        <authorList>
            <person name="Barrero R.A."/>
            <person name="Guerrero F.D."/>
            <person name="Moolhuijzen P."/>
            <person name="Goolsby J.A."/>
            <person name="Tidwell J."/>
            <person name="Bellgard S.E."/>
            <person name="Bellgard M.I."/>
        </authorList>
    </citation>
    <scope>NUCLEOTIDE SEQUENCE</scope>
    <source>
        <tissue evidence="1">Shoot tissue taken approximately 20 cm above the soil surface</tissue>
    </source>
</reference>
<organism evidence="1">
    <name type="scientific">Arundo donax</name>
    <name type="common">Giant reed</name>
    <name type="synonym">Donax arundinaceus</name>
    <dbReference type="NCBI Taxonomy" id="35708"/>
    <lineage>
        <taxon>Eukaryota</taxon>
        <taxon>Viridiplantae</taxon>
        <taxon>Streptophyta</taxon>
        <taxon>Embryophyta</taxon>
        <taxon>Tracheophyta</taxon>
        <taxon>Spermatophyta</taxon>
        <taxon>Magnoliopsida</taxon>
        <taxon>Liliopsida</taxon>
        <taxon>Poales</taxon>
        <taxon>Poaceae</taxon>
        <taxon>PACMAD clade</taxon>
        <taxon>Arundinoideae</taxon>
        <taxon>Arundineae</taxon>
        <taxon>Arundo</taxon>
    </lineage>
</organism>
<evidence type="ECO:0000313" key="1">
    <source>
        <dbReference type="EMBL" id="JAD15429.1"/>
    </source>
</evidence>